<dbReference type="InterPro" id="IPR050155">
    <property type="entry name" value="HAD-like_hydrolase_sf"/>
</dbReference>
<keyword evidence="6" id="KW-1185">Reference proteome</keyword>
<dbReference type="RefSeq" id="WP_184148313.1">
    <property type="nucleotide sequence ID" value="NZ_JACHFM010000002.1"/>
</dbReference>
<evidence type="ECO:0000313" key="5">
    <source>
        <dbReference type="EMBL" id="MBB5221860.1"/>
    </source>
</evidence>
<dbReference type="SFLD" id="SFLDS00003">
    <property type="entry name" value="Haloacid_Dehalogenase"/>
    <property type="match status" value="1"/>
</dbReference>
<keyword evidence="5" id="KW-0378">Hydrolase</keyword>
<dbReference type="InterPro" id="IPR041492">
    <property type="entry name" value="HAD_2"/>
</dbReference>
<evidence type="ECO:0000256" key="4">
    <source>
        <dbReference type="ARBA" id="ARBA00013078"/>
    </source>
</evidence>
<dbReference type="Gene3D" id="1.10.150.240">
    <property type="entry name" value="Putative phosphatase, domain 2"/>
    <property type="match status" value="1"/>
</dbReference>
<dbReference type="SFLD" id="SFLDG01129">
    <property type="entry name" value="C1.5:_HAD__Beta-PGM__Phosphata"/>
    <property type="match status" value="1"/>
</dbReference>
<dbReference type="Gene3D" id="3.40.50.1000">
    <property type="entry name" value="HAD superfamily/HAD-like"/>
    <property type="match status" value="1"/>
</dbReference>
<organism evidence="5 6">
    <name type="scientific">Amaricoccus macauensis</name>
    <dbReference type="NCBI Taxonomy" id="57001"/>
    <lineage>
        <taxon>Bacteria</taxon>
        <taxon>Pseudomonadati</taxon>
        <taxon>Pseudomonadota</taxon>
        <taxon>Alphaproteobacteria</taxon>
        <taxon>Rhodobacterales</taxon>
        <taxon>Paracoccaceae</taxon>
        <taxon>Amaricoccus</taxon>
    </lineage>
</organism>
<dbReference type="PANTHER" id="PTHR43434:SF1">
    <property type="entry name" value="PHOSPHOGLYCOLATE PHOSPHATASE"/>
    <property type="match status" value="1"/>
</dbReference>
<sequence length="194" mass="20685">MSPPREPLLVLFDLDGTFAATAPDIVNAINLLLAESGVPPMAAEDAATHVGSGAGAETLIGGAFARAGRPLSPEESRPLLVRYFEIYLKNLCVQSTLYEGCTDALDYLIARGHRLAVCTNKPTRHTRALLERLEVADRFAAICGRDLFEAHKPDPATSTGRSSALAGATAAQSSSVIPRLTWRPPAMPASRSCW</sequence>
<name>A0A840SM96_9RHOB</name>
<comment type="similarity">
    <text evidence="3">Belongs to the HAD-like hydrolase superfamily. CbbY/CbbZ/Gph/YieH family.</text>
</comment>
<dbReference type="InterPro" id="IPR023214">
    <property type="entry name" value="HAD_sf"/>
</dbReference>
<dbReference type="InterPro" id="IPR036412">
    <property type="entry name" value="HAD-like_sf"/>
</dbReference>
<dbReference type="EMBL" id="JACHFM010000002">
    <property type="protein sequence ID" value="MBB5221860.1"/>
    <property type="molecule type" value="Genomic_DNA"/>
</dbReference>
<dbReference type="GO" id="GO:0006281">
    <property type="term" value="P:DNA repair"/>
    <property type="evidence" value="ECO:0007669"/>
    <property type="project" value="TreeGrafter"/>
</dbReference>
<gene>
    <name evidence="5" type="ORF">HNP73_001796</name>
</gene>
<dbReference type="EC" id="3.1.3.18" evidence="4"/>
<comment type="catalytic activity">
    <reaction evidence="1">
        <text>2-phosphoglycolate + H2O = glycolate + phosphate</text>
        <dbReference type="Rhea" id="RHEA:14369"/>
        <dbReference type="ChEBI" id="CHEBI:15377"/>
        <dbReference type="ChEBI" id="CHEBI:29805"/>
        <dbReference type="ChEBI" id="CHEBI:43474"/>
        <dbReference type="ChEBI" id="CHEBI:58033"/>
        <dbReference type="EC" id="3.1.3.18"/>
    </reaction>
</comment>
<comment type="caution">
    <text evidence="5">The sequence shown here is derived from an EMBL/GenBank/DDBJ whole genome shotgun (WGS) entry which is preliminary data.</text>
</comment>
<accession>A0A840SM96</accession>
<dbReference type="AlphaFoldDB" id="A0A840SM96"/>
<evidence type="ECO:0000256" key="1">
    <source>
        <dbReference type="ARBA" id="ARBA00000830"/>
    </source>
</evidence>
<dbReference type="PANTHER" id="PTHR43434">
    <property type="entry name" value="PHOSPHOGLYCOLATE PHOSPHATASE"/>
    <property type="match status" value="1"/>
</dbReference>
<dbReference type="InterPro" id="IPR023198">
    <property type="entry name" value="PGP-like_dom2"/>
</dbReference>
<reference evidence="5 6" key="1">
    <citation type="submission" date="2020-08" db="EMBL/GenBank/DDBJ databases">
        <title>Genomic Encyclopedia of Type Strains, Phase IV (KMG-IV): sequencing the most valuable type-strain genomes for metagenomic binning, comparative biology and taxonomic classification.</title>
        <authorList>
            <person name="Goeker M."/>
        </authorList>
    </citation>
    <scope>NUCLEOTIDE SEQUENCE [LARGE SCALE GENOMIC DNA]</scope>
    <source>
        <strain evidence="5 6">DSM 101730</strain>
    </source>
</reference>
<dbReference type="SUPFAM" id="SSF56784">
    <property type="entry name" value="HAD-like"/>
    <property type="match status" value="1"/>
</dbReference>
<dbReference type="Proteomes" id="UP000549457">
    <property type="component" value="Unassembled WGS sequence"/>
</dbReference>
<protein>
    <recommendedName>
        <fullName evidence="4">phosphoglycolate phosphatase</fullName>
        <ecNumber evidence="4">3.1.3.18</ecNumber>
    </recommendedName>
</protein>
<dbReference type="GO" id="GO:0008967">
    <property type="term" value="F:phosphoglycolate phosphatase activity"/>
    <property type="evidence" value="ECO:0007669"/>
    <property type="project" value="UniProtKB-EC"/>
</dbReference>
<proteinExistence type="inferred from homology"/>
<evidence type="ECO:0000313" key="6">
    <source>
        <dbReference type="Proteomes" id="UP000549457"/>
    </source>
</evidence>
<evidence type="ECO:0000256" key="3">
    <source>
        <dbReference type="ARBA" id="ARBA00006171"/>
    </source>
</evidence>
<comment type="pathway">
    <text evidence="2">Organic acid metabolism; glycolate biosynthesis; glycolate from 2-phosphoglycolate: step 1/1.</text>
</comment>
<dbReference type="GO" id="GO:0005829">
    <property type="term" value="C:cytosol"/>
    <property type="evidence" value="ECO:0007669"/>
    <property type="project" value="TreeGrafter"/>
</dbReference>
<dbReference type="Pfam" id="PF13419">
    <property type="entry name" value="HAD_2"/>
    <property type="match status" value="1"/>
</dbReference>
<evidence type="ECO:0000256" key="2">
    <source>
        <dbReference type="ARBA" id="ARBA00004818"/>
    </source>
</evidence>